<protein>
    <submittedName>
        <fullName evidence="1">Uncharacterized protein</fullName>
    </submittedName>
</protein>
<dbReference type="Proteomes" id="UP001234178">
    <property type="component" value="Unassembled WGS sequence"/>
</dbReference>
<keyword evidence="2" id="KW-1185">Reference proteome</keyword>
<accession>A0ABR0AHC2</accession>
<gene>
    <name evidence="1" type="ORF">OUZ56_009912</name>
</gene>
<dbReference type="EMBL" id="JAOYFB010000037">
    <property type="protein sequence ID" value="KAK4024489.1"/>
    <property type="molecule type" value="Genomic_DNA"/>
</dbReference>
<organism evidence="1 2">
    <name type="scientific">Daphnia magna</name>
    <dbReference type="NCBI Taxonomy" id="35525"/>
    <lineage>
        <taxon>Eukaryota</taxon>
        <taxon>Metazoa</taxon>
        <taxon>Ecdysozoa</taxon>
        <taxon>Arthropoda</taxon>
        <taxon>Crustacea</taxon>
        <taxon>Branchiopoda</taxon>
        <taxon>Diplostraca</taxon>
        <taxon>Cladocera</taxon>
        <taxon>Anomopoda</taxon>
        <taxon>Daphniidae</taxon>
        <taxon>Daphnia</taxon>
    </lineage>
</organism>
<evidence type="ECO:0000313" key="1">
    <source>
        <dbReference type="EMBL" id="KAK4024489.1"/>
    </source>
</evidence>
<evidence type="ECO:0000313" key="2">
    <source>
        <dbReference type="Proteomes" id="UP001234178"/>
    </source>
</evidence>
<reference evidence="1 2" key="1">
    <citation type="journal article" date="2023" name="Nucleic Acids Res.">
        <title>The hologenome of Daphnia magna reveals possible DNA methylation and microbiome-mediated evolution of the host genome.</title>
        <authorList>
            <person name="Chaturvedi A."/>
            <person name="Li X."/>
            <person name="Dhandapani V."/>
            <person name="Marshall H."/>
            <person name="Kissane S."/>
            <person name="Cuenca-Cambronero M."/>
            <person name="Asole G."/>
            <person name="Calvet F."/>
            <person name="Ruiz-Romero M."/>
            <person name="Marangio P."/>
            <person name="Guigo R."/>
            <person name="Rago D."/>
            <person name="Mirbahai L."/>
            <person name="Eastwood N."/>
            <person name="Colbourne J.K."/>
            <person name="Zhou J."/>
            <person name="Mallon E."/>
            <person name="Orsini L."/>
        </authorList>
    </citation>
    <scope>NUCLEOTIDE SEQUENCE [LARGE SCALE GENOMIC DNA]</scope>
    <source>
        <strain evidence="1">LRV0_1</strain>
    </source>
</reference>
<comment type="caution">
    <text evidence="1">The sequence shown here is derived from an EMBL/GenBank/DDBJ whole genome shotgun (WGS) entry which is preliminary data.</text>
</comment>
<sequence>MALTPSNLHKENAGCLRGNMYSILHKNPNRDFNGRRVENTTGQGWESLHLAFSSGQVTESKTGLRRHKRNLYTYASDIMRANEDSGLETTLERRSVRKGPLIQRFVRSVRERFPPLRSGGGSTSILKNNENLGVELDSDSPHQSDIDLLDSNEIKELTNDDQWNELLNWHKLEKTQNVLKCSILEHFLNWKSITRHPKLAYGEAADEFDNFKLENPISAQIYDRV</sequence>
<name>A0ABR0AHC2_9CRUS</name>
<proteinExistence type="predicted"/>